<proteinExistence type="predicted"/>
<evidence type="ECO:0000313" key="2">
    <source>
        <dbReference type="Proteomes" id="UP000177506"/>
    </source>
</evidence>
<dbReference type="Proteomes" id="UP000177506">
    <property type="component" value="Unassembled WGS sequence"/>
</dbReference>
<dbReference type="AlphaFoldDB" id="A0A1G1SUA3"/>
<organism evidence="1 2">
    <name type="scientific">Hymenobacter coccineus</name>
    <dbReference type="NCBI Taxonomy" id="1908235"/>
    <lineage>
        <taxon>Bacteria</taxon>
        <taxon>Pseudomonadati</taxon>
        <taxon>Bacteroidota</taxon>
        <taxon>Cytophagia</taxon>
        <taxon>Cytophagales</taxon>
        <taxon>Hymenobacteraceae</taxon>
        <taxon>Hymenobacter</taxon>
    </lineage>
</organism>
<dbReference type="OrthoDB" id="9968231at2"/>
<name>A0A1G1SUA3_9BACT</name>
<keyword evidence="2" id="KW-1185">Reference proteome</keyword>
<gene>
    <name evidence="1" type="ORF">BEN49_14370</name>
</gene>
<evidence type="ECO:0000313" key="1">
    <source>
        <dbReference type="EMBL" id="OGX82205.1"/>
    </source>
</evidence>
<accession>A0A1G1SUA3</accession>
<protein>
    <submittedName>
        <fullName evidence="1">Uncharacterized protein</fullName>
    </submittedName>
</protein>
<reference evidence="1 2" key="1">
    <citation type="submission" date="2016-08" db="EMBL/GenBank/DDBJ databases">
        <title>Hymenobacter coccineus sp. nov., Hymenobacter lapidarius sp. nov. and Hymenobacter glacialis sp. nov., isolated from Antarctic soil.</title>
        <authorList>
            <person name="Sedlacek I."/>
            <person name="Kralova S."/>
            <person name="Kyrova K."/>
            <person name="Maslanova I."/>
            <person name="Stankova E."/>
            <person name="Vrbovska V."/>
            <person name="Nemec M."/>
            <person name="Bartak M."/>
            <person name="Svec P."/>
            <person name="Busse H.-J."/>
            <person name="Pantucek R."/>
        </authorList>
    </citation>
    <scope>NUCLEOTIDE SEQUENCE [LARGE SCALE GENOMIC DNA]</scope>
    <source>
        <strain evidence="1 2">CCM 8649</strain>
    </source>
</reference>
<comment type="caution">
    <text evidence="1">The sequence shown here is derived from an EMBL/GenBank/DDBJ whole genome shotgun (WGS) entry which is preliminary data.</text>
</comment>
<dbReference type="RefSeq" id="WP_070746761.1">
    <property type="nucleotide sequence ID" value="NZ_MDZA01000435.1"/>
</dbReference>
<sequence>MPRPLAQLPRGCYVTLCERISIPAVYRVLVVKQGQQAKGGLSSADFVAQDFTAADQARLAPAVAVALIRVLDKE</sequence>
<dbReference type="EMBL" id="MDZA01000435">
    <property type="protein sequence ID" value="OGX82205.1"/>
    <property type="molecule type" value="Genomic_DNA"/>
</dbReference>